<gene>
    <name evidence="1" type="ORF">J2853_000532</name>
</gene>
<name>A0ABT9Q3L3_9ACTN</name>
<evidence type="ECO:0000313" key="2">
    <source>
        <dbReference type="Proteomes" id="UP001225356"/>
    </source>
</evidence>
<dbReference type="Proteomes" id="UP001225356">
    <property type="component" value="Unassembled WGS sequence"/>
</dbReference>
<evidence type="ECO:0008006" key="3">
    <source>
        <dbReference type="Google" id="ProtNLM"/>
    </source>
</evidence>
<organism evidence="1 2">
    <name type="scientific">Streptosporangium lutulentum</name>
    <dbReference type="NCBI Taxonomy" id="1461250"/>
    <lineage>
        <taxon>Bacteria</taxon>
        <taxon>Bacillati</taxon>
        <taxon>Actinomycetota</taxon>
        <taxon>Actinomycetes</taxon>
        <taxon>Streptosporangiales</taxon>
        <taxon>Streptosporangiaceae</taxon>
        <taxon>Streptosporangium</taxon>
    </lineage>
</organism>
<protein>
    <recommendedName>
        <fullName evidence="3">DUF397 domain-containing protein</fullName>
    </recommendedName>
</protein>
<dbReference type="EMBL" id="JAUSQU010000001">
    <property type="protein sequence ID" value="MDP9841321.1"/>
    <property type="molecule type" value="Genomic_DNA"/>
</dbReference>
<sequence length="54" mass="6339">MLRVLIRVEGKIIIRISPRRMWAAFAPRCRPPDRFATFRIQSVKRFDAKGEHGS</sequence>
<proteinExistence type="predicted"/>
<accession>A0ABT9Q3L3</accession>
<keyword evidence="2" id="KW-1185">Reference proteome</keyword>
<comment type="caution">
    <text evidence="1">The sequence shown here is derived from an EMBL/GenBank/DDBJ whole genome shotgun (WGS) entry which is preliminary data.</text>
</comment>
<evidence type="ECO:0000313" key="1">
    <source>
        <dbReference type="EMBL" id="MDP9841321.1"/>
    </source>
</evidence>
<reference evidence="1 2" key="1">
    <citation type="submission" date="2023-07" db="EMBL/GenBank/DDBJ databases">
        <title>Sequencing the genomes of 1000 actinobacteria strains.</title>
        <authorList>
            <person name="Klenk H.-P."/>
        </authorList>
    </citation>
    <scope>NUCLEOTIDE SEQUENCE [LARGE SCALE GENOMIC DNA]</scope>
    <source>
        <strain evidence="1 2">DSM 46740</strain>
    </source>
</reference>